<evidence type="ECO:0000256" key="6">
    <source>
        <dbReference type="ARBA" id="ARBA00050776"/>
    </source>
</evidence>
<evidence type="ECO:0000313" key="9">
    <source>
        <dbReference type="Proteomes" id="UP000321306"/>
    </source>
</evidence>
<dbReference type="AlphaFoldDB" id="A0A511N6V8"/>
<dbReference type="InterPro" id="IPR010970">
    <property type="entry name" value="Cys_dSase_SufS"/>
</dbReference>
<comment type="similarity">
    <text evidence="2">Belongs to the class-V pyridoxal-phosphate-dependent aminotransferase family. Csd subfamily.</text>
</comment>
<keyword evidence="4" id="KW-0808">Transferase</keyword>
<dbReference type="SUPFAM" id="SSF53383">
    <property type="entry name" value="PLP-dependent transferases"/>
    <property type="match status" value="1"/>
</dbReference>
<dbReference type="Proteomes" id="UP000321306">
    <property type="component" value="Unassembled WGS sequence"/>
</dbReference>
<keyword evidence="9" id="KW-1185">Reference proteome</keyword>
<sequence>MTRSWQEVRADFPILRREVNGKRLVYLDSTATAQKPRCVIDALSHFYEHTNANIHRGAYSLSIESTDLYEQARSRIAALIHAPETGVVFTRNTTEAINLVARTWALDHLKSGDQILVTELEHHSNLVPWHIAAKATGAEVVGVRITSEGRLDQEDYQQKLRSGKVKLVAVGHISNALGTINPVKQMAVQAHEAGAVILVDGAQSVPHLPVNVQDLDADFYAFSGHKMCGPTGAGVLYGRPELLEKMSPFLGGGEMIDQVFVEHSTYADLPRKFEAGTPAIAEVIALGVAAQYLQDIGLERIWQHEQELMRYALERIRDVPELTQYGPIGEDRAGVLSFNLEGVHSHDVAGFLDEQGICVRSGHHCAQPLMRALGVGSTARASFYLYNTREDIDLFIEAMQNIALFFKE</sequence>
<dbReference type="EMBL" id="BJXB01000018">
    <property type="protein sequence ID" value="GEM48151.1"/>
    <property type="molecule type" value="Genomic_DNA"/>
</dbReference>
<feature type="domain" description="Aminotransferase class V" evidence="7">
    <location>
        <begin position="25"/>
        <end position="395"/>
    </location>
</feature>
<dbReference type="InterPro" id="IPR015424">
    <property type="entry name" value="PyrdxlP-dep_Trfase"/>
</dbReference>
<dbReference type="CDD" id="cd06453">
    <property type="entry name" value="SufS_like"/>
    <property type="match status" value="1"/>
</dbReference>
<name>A0A511N6V8_DEIC1</name>
<protein>
    <recommendedName>
        <fullName evidence="3">cysteine desulfurase</fullName>
        <ecNumber evidence="3">2.8.1.7</ecNumber>
    </recommendedName>
</protein>
<evidence type="ECO:0000256" key="2">
    <source>
        <dbReference type="ARBA" id="ARBA00010447"/>
    </source>
</evidence>
<dbReference type="GO" id="GO:0031071">
    <property type="term" value="F:cysteine desulfurase activity"/>
    <property type="evidence" value="ECO:0007669"/>
    <property type="project" value="UniProtKB-EC"/>
</dbReference>
<dbReference type="PANTHER" id="PTHR43586:SF8">
    <property type="entry name" value="CYSTEINE DESULFURASE 1, CHLOROPLASTIC"/>
    <property type="match status" value="1"/>
</dbReference>
<dbReference type="InterPro" id="IPR015421">
    <property type="entry name" value="PyrdxlP-dep_Trfase_major"/>
</dbReference>
<organism evidence="8 9">
    <name type="scientific">Deinococcus cellulosilyticus (strain DSM 18568 / NBRC 106333 / KACC 11606 / 5516J-15)</name>
    <dbReference type="NCBI Taxonomy" id="1223518"/>
    <lineage>
        <taxon>Bacteria</taxon>
        <taxon>Thermotogati</taxon>
        <taxon>Deinococcota</taxon>
        <taxon>Deinococci</taxon>
        <taxon>Deinococcales</taxon>
        <taxon>Deinococcaceae</taxon>
        <taxon>Deinococcus</taxon>
    </lineage>
</organism>
<dbReference type="InterPro" id="IPR016454">
    <property type="entry name" value="Cysteine_dSase"/>
</dbReference>
<dbReference type="GO" id="GO:0030170">
    <property type="term" value="F:pyridoxal phosphate binding"/>
    <property type="evidence" value="ECO:0007669"/>
    <property type="project" value="InterPro"/>
</dbReference>
<evidence type="ECO:0000256" key="4">
    <source>
        <dbReference type="ARBA" id="ARBA00022679"/>
    </source>
</evidence>
<dbReference type="Pfam" id="PF00266">
    <property type="entry name" value="Aminotran_5"/>
    <property type="match status" value="1"/>
</dbReference>
<comment type="caution">
    <text evidence="8">The sequence shown here is derived from an EMBL/GenBank/DDBJ whole genome shotgun (WGS) entry which is preliminary data.</text>
</comment>
<dbReference type="NCBIfam" id="TIGR01979">
    <property type="entry name" value="sufS"/>
    <property type="match status" value="1"/>
</dbReference>
<dbReference type="Gene3D" id="3.90.1150.10">
    <property type="entry name" value="Aspartate Aminotransferase, domain 1"/>
    <property type="match status" value="1"/>
</dbReference>
<dbReference type="InterPro" id="IPR015422">
    <property type="entry name" value="PyrdxlP-dep_Trfase_small"/>
</dbReference>
<evidence type="ECO:0000259" key="7">
    <source>
        <dbReference type="Pfam" id="PF00266"/>
    </source>
</evidence>
<dbReference type="PANTHER" id="PTHR43586">
    <property type="entry name" value="CYSTEINE DESULFURASE"/>
    <property type="match status" value="1"/>
</dbReference>
<evidence type="ECO:0000256" key="1">
    <source>
        <dbReference type="ARBA" id="ARBA00001933"/>
    </source>
</evidence>
<accession>A0A511N6V8</accession>
<evidence type="ECO:0000256" key="5">
    <source>
        <dbReference type="ARBA" id="ARBA00022898"/>
    </source>
</evidence>
<gene>
    <name evidence="8" type="ORF">DC3_37860</name>
</gene>
<reference evidence="8 9" key="1">
    <citation type="submission" date="2019-07" db="EMBL/GenBank/DDBJ databases">
        <title>Whole genome shotgun sequence of Deinococcus cellulosilyticus NBRC 106333.</title>
        <authorList>
            <person name="Hosoyama A."/>
            <person name="Uohara A."/>
            <person name="Ohji S."/>
            <person name="Ichikawa N."/>
        </authorList>
    </citation>
    <scope>NUCLEOTIDE SEQUENCE [LARGE SCALE GENOMIC DNA]</scope>
    <source>
        <strain evidence="8 9">NBRC 106333</strain>
    </source>
</reference>
<dbReference type="InterPro" id="IPR000192">
    <property type="entry name" value="Aminotrans_V_dom"/>
</dbReference>
<evidence type="ECO:0000256" key="3">
    <source>
        <dbReference type="ARBA" id="ARBA00012239"/>
    </source>
</evidence>
<comment type="catalytic activity">
    <reaction evidence="6">
        <text>(sulfur carrier)-H + L-cysteine = (sulfur carrier)-SH + L-alanine</text>
        <dbReference type="Rhea" id="RHEA:43892"/>
        <dbReference type="Rhea" id="RHEA-COMP:14737"/>
        <dbReference type="Rhea" id="RHEA-COMP:14739"/>
        <dbReference type="ChEBI" id="CHEBI:29917"/>
        <dbReference type="ChEBI" id="CHEBI:35235"/>
        <dbReference type="ChEBI" id="CHEBI:57972"/>
        <dbReference type="ChEBI" id="CHEBI:64428"/>
        <dbReference type="EC" id="2.8.1.7"/>
    </reaction>
</comment>
<dbReference type="PIRSF" id="PIRSF005572">
    <property type="entry name" value="NifS"/>
    <property type="match status" value="1"/>
</dbReference>
<keyword evidence="5" id="KW-0663">Pyridoxal phosphate</keyword>
<dbReference type="GO" id="GO:0006534">
    <property type="term" value="P:cysteine metabolic process"/>
    <property type="evidence" value="ECO:0007669"/>
    <property type="project" value="InterPro"/>
</dbReference>
<evidence type="ECO:0000313" key="8">
    <source>
        <dbReference type="EMBL" id="GEM48151.1"/>
    </source>
</evidence>
<dbReference type="EC" id="2.8.1.7" evidence="3"/>
<comment type="cofactor">
    <cofactor evidence="1">
        <name>pyridoxal 5'-phosphate</name>
        <dbReference type="ChEBI" id="CHEBI:597326"/>
    </cofactor>
</comment>
<proteinExistence type="inferred from homology"/>
<dbReference type="Gene3D" id="3.40.640.10">
    <property type="entry name" value="Type I PLP-dependent aspartate aminotransferase-like (Major domain)"/>
    <property type="match status" value="1"/>
</dbReference>